<dbReference type="AlphaFoldDB" id="A0A2D2CWZ7"/>
<dbReference type="STRING" id="595536.GCA_000178815_04205"/>
<dbReference type="GO" id="GO:0009103">
    <property type="term" value="P:lipopolysaccharide biosynthetic process"/>
    <property type="evidence" value="ECO:0007669"/>
    <property type="project" value="UniProtKB-KW"/>
</dbReference>
<dbReference type="NCBIfam" id="NF003952">
    <property type="entry name" value="PRK05450.1-5"/>
    <property type="match status" value="1"/>
</dbReference>
<keyword evidence="2 4" id="KW-0548">Nucleotidyltransferase</keyword>
<dbReference type="Proteomes" id="UP000230709">
    <property type="component" value="Chromosome"/>
</dbReference>
<dbReference type="GO" id="GO:0005829">
    <property type="term" value="C:cytosol"/>
    <property type="evidence" value="ECO:0007669"/>
    <property type="project" value="TreeGrafter"/>
</dbReference>
<reference evidence="5" key="1">
    <citation type="submission" date="2017-10" db="EMBL/GenBank/DDBJ databases">
        <title>Completed PacBio SMRT sequence of Methylosinus trichosporium OB3b reveals presence of a third large plasmid.</title>
        <authorList>
            <person name="Charles T.C."/>
            <person name="Lynch M.D.J."/>
            <person name="Heil J.R."/>
            <person name="Cheng J."/>
        </authorList>
    </citation>
    <scope>NUCLEOTIDE SEQUENCE [LARGE SCALE GENOMIC DNA]</scope>
    <source>
        <strain evidence="5">OB3b</strain>
    </source>
</reference>
<accession>A0A2D2CWZ7</accession>
<sequence>MSAAIIIPARYGSSRFPGKPLQMIAGMSMLERVWRIARAARFCSRVVIASEDERVLAHAAGFGAEAVLTSGSCRNGTERVHEAAATLGLEAEIIIGLQGDAVLTPPWVLDALIDALETDPDIDMATPAIRLDARALGDFIAHKQISPTSGTTVVFDRNANALYFSKSVIPFPGRDAAAPVHRHIGLYGFRRAGLDKYARAAPTPLERAEGLEQLRALENGMRIRIVLIDYQGRTHASVDTREDVALVEALIAAEGELVAGRR</sequence>
<proteinExistence type="predicted"/>
<dbReference type="PANTHER" id="PTHR42866:SF2">
    <property type="entry name" value="3-DEOXY-MANNO-OCTULOSONATE CYTIDYLYLTRANSFERASE, MITOCHONDRIAL"/>
    <property type="match status" value="1"/>
</dbReference>
<dbReference type="RefSeq" id="WP_003610717.1">
    <property type="nucleotide sequence ID" value="NZ_ADVE02000001.1"/>
</dbReference>
<keyword evidence="1 4" id="KW-0808">Transferase</keyword>
<name>A0A2D2CWZ7_METT3</name>
<dbReference type="InterPro" id="IPR029044">
    <property type="entry name" value="Nucleotide-diphossugar_trans"/>
</dbReference>
<dbReference type="InterPro" id="IPR004528">
    <property type="entry name" value="KdsB"/>
</dbReference>
<organism evidence="4 5">
    <name type="scientific">Methylosinus trichosporium (strain ATCC 35070 / NCIMB 11131 / UNIQEM 75 / OB3b)</name>
    <dbReference type="NCBI Taxonomy" id="595536"/>
    <lineage>
        <taxon>Bacteria</taxon>
        <taxon>Pseudomonadati</taxon>
        <taxon>Pseudomonadota</taxon>
        <taxon>Alphaproteobacteria</taxon>
        <taxon>Hyphomicrobiales</taxon>
        <taxon>Methylocystaceae</taxon>
        <taxon>Methylosinus</taxon>
    </lineage>
</organism>
<dbReference type="NCBIfam" id="TIGR00466">
    <property type="entry name" value="kdsB"/>
    <property type="match status" value="1"/>
</dbReference>
<dbReference type="InterPro" id="IPR003329">
    <property type="entry name" value="Cytidylyl_trans"/>
</dbReference>
<protein>
    <submittedName>
        <fullName evidence="4">3-deoxy-manno-octulosonate cytidylyltransferase</fullName>
    </submittedName>
</protein>
<dbReference type="GO" id="GO:0008690">
    <property type="term" value="F:3-deoxy-manno-octulosonate cytidylyltransferase activity"/>
    <property type="evidence" value="ECO:0007669"/>
    <property type="project" value="InterPro"/>
</dbReference>
<dbReference type="SUPFAM" id="SSF53448">
    <property type="entry name" value="Nucleotide-diphospho-sugar transferases"/>
    <property type="match status" value="1"/>
</dbReference>
<dbReference type="PANTHER" id="PTHR42866">
    <property type="entry name" value="3-DEOXY-MANNO-OCTULOSONATE CYTIDYLYLTRANSFERASE"/>
    <property type="match status" value="1"/>
</dbReference>
<dbReference type="EMBL" id="CP023737">
    <property type="protein sequence ID" value="ATQ67282.1"/>
    <property type="molecule type" value="Genomic_DNA"/>
</dbReference>
<dbReference type="Gene3D" id="3.90.550.10">
    <property type="entry name" value="Spore Coat Polysaccharide Biosynthesis Protein SpsA, Chain A"/>
    <property type="match status" value="1"/>
</dbReference>
<evidence type="ECO:0000313" key="4">
    <source>
        <dbReference type="EMBL" id="ATQ67282.1"/>
    </source>
</evidence>
<dbReference type="NCBIfam" id="NF003950">
    <property type="entry name" value="PRK05450.1-3"/>
    <property type="match status" value="1"/>
</dbReference>
<keyword evidence="3" id="KW-0448">Lipopolysaccharide biosynthesis</keyword>
<evidence type="ECO:0000256" key="3">
    <source>
        <dbReference type="ARBA" id="ARBA00022985"/>
    </source>
</evidence>
<evidence type="ECO:0000256" key="2">
    <source>
        <dbReference type="ARBA" id="ARBA00022695"/>
    </source>
</evidence>
<dbReference type="KEGG" id="mtw:CQW49_04775"/>
<keyword evidence="5" id="KW-1185">Reference proteome</keyword>
<gene>
    <name evidence="4" type="primary">kdsB</name>
    <name evidence="4" type="ORF">CQW49_04775</name>
</gene>
<evidence type="ECO:0000256" key="1">
    <source>
        <dbReference type="ARBA" id="ARBA00022679"/>
    </source>
</evidence>
<dbReference type="CDD" id="cd02517">
    <property type="entry name" value="CMP-KDO-Synthetase"/>
    <property type="match status" value="1"/>
</dbReference>
<evidence type="ECO:0000313" key="5">
    <source>
        <dbReference type="Proteomes" id="UP000230709"/>
    </source>
</evidence>
<dbReference type="Pfam" id="PF02348">
    <property type="entry name" value="CTP_transf_3"/>
    <property type="match status" value="1"/>
</dbReference>